<dbReference type="PANTHER" id="PTHR35317">
    <property type="entry name" value="OS04G0629600 PROTEIN"/>
    <property type="match status" value="1"/>
</dbReference>
<accession>A0AA35Y7Z9</accession>
<dbReference type="Proteomes" id="UP001177003">
    <property type="component" value="Chromosome 2"/>
</dbReference>
<sequence>MSNKEGSVTLQYPMLSKTNHATWSIKMKIYMQAQEVWKAIEPKNPQNLVGVKRDKMAMDAIYQAFLDEVLLTIAEKQTTKEAWETLKTMYLGADQVKTAKVQTLKAEFEMMNMSESKSVDDFSAKIGGIVSNIVTTRNIWIKEGLNCNPMPMKTLKTIRAQVHVYESVHFGSHIQSNLLKVSKDHYYNVVVANRWVEDEPEEVQEENPEAGPEEHQIADYEGDNFDEESDKDEGTRGILSDPHFSGATSNQHTVQEDPTNRLHSLEEEVTTLKHHLLAAEARAVQADQRVDETTHEMSEIVELLVRYFDI</sequence>
<dbReference type="PANTHER" id="PTHR35317:SF38">
    <property type="entry name" value="RNA-DIRECTED DNA POLYMERASE"/>
    <property type="match status" value="1"/>
</dbReference>
<dbReference type="EMBL" id="OX465078">
    <property type="protein sequence ID" value="CAI9270674.1"/>
    <property type="molecule type" value="Genomic_DNA"/>
</dbReference>
<organism evidence="2 3">
    <name type="scientific">Lactuca saligna</name>
    <name type="common">Willowleaf lettuce</name>
    <dbReference type="NCBI Taxonomy" id="75948"/>
    <lineage>
        <taxon>Eukaryota</taxon>
        <taxon>Viridiplantae</taxon>
        <taxon>Streptophyta</taxon>
        <taxon>Embryophyta</taxon>
        <taxon>Tracheophyta</taxon>
        <taxon>Spermatophyta</taxon>
        <taxon>Magnoliopsida</taxon>
        <taxon>eudicotyledons</taxon>
        <taxon>Gunneridae</taxon>
        <taxon>Pentapetalae</taxon>
        <taxon>asterids</taxon>
        <taxon>campanulids</taxon>
        <taxon>Asterales</taxon>
        <taxon>Asteraceae</taxon>
        <taxon>Cichorioideae</taxon>
        <taxon>Cichorieae</taxon>
        <taxon>Lactucinae</taxon>
        <taxon>Lactuca</taxon>
    </lineage>
</organism>
<evidence type="ECO:0000313" key="2">
    <source>
        <dbReference type="EMBL" id="CAI9270674.1"/>
    </source>
</evidence>
<protein>
    <recommendedName>
        <fullName evidence="4">DUF4219 domain-containing protein</fullName>
    </recommendedName>
</protein>
<name>A0AA35Y7Z9_LACSI</name>
<dbReference type="AlphaFoldDB" id="A0AA35Y7Z9"/>
<dbReference type="Pfam" id="PF14223">
    <property type="entry name" value="Retrotran_gag_2"/>
    <property type="match status" value="1"/>
</dbReference>
<keyword evidence="3" id="KW-1185">Reference proteome</keyword>
<feature type="region of interest" description="Disordered" evidence="1">
    <location>
        <begin position="224"/>
        <end position="259"/>
    </location>
</feature>
<reference evidence="2" key="1">
    <citation type="submission" date="2023-04" db="EMBL/GenBank/DDBJ databases">
        <authorList>
            <person name="Vijverberg K."/>
            <person name="Xiong W."/>
            <person name="Schranz E."/>
        </authorList>
    </citation>
    <scope>NUCLEOTIDE SEQUENCE</scope>
</reference>
<evidence type="ECO:0000313" key="3">
    <source>
        <dbReference type="Proteomes" id="UP001177003"/>
    </source>
</evidence>
<gene>
    <name evidence="2" type="ORF">LSALG_LOCUS10973</name>
</gene>
<evidence type="ECO:0000256" key="1">
    <source>
        <dbReference type="SAM" id="MobiDB-lite"/>
    </source>
</evidence>
<proteinExistence type="predicted"/>
<evidence type="ECO:0008006" key="4">
    <source>
        <dbReference type="Google" id="ProtNLM"/>
    </source>
</evidence>